<dbReference type="PRINTS" id="PR00071">
    <property type="entry name" value="HMGCOARDTASE"/>
</dbReference>
<dbReference type="Gene3D" id="3.40.47.10">
    <property type="match status" value="2"/>
</dbReference>
<dbReference type="PROSITE" id="PS00099">
    <property type="entry name" value="THIOLASE_3"/>
    <property type="match status" value="1"/>
</dbReference>
<comment type="caution">
    <text evidence="10">The sequence shown here is derived from an EMBL/GenBank/DDBJ whole genome shotgun (WGS) entry which is preliminary data.</text>
</comment>
<dbReference type="EMBL" id="PIEU01000027">
    <property type="protein sequence ID" value="PZL76654.1"/>
    <property type="molecule type" value="Genomic_DNA"/>
</dbReference>
<dbReference type="InterPro" id="IPR020616">
    <property type="entry name" value="Thiolase_N"/>
</dbReference>
<dbReference type="InterPro" id="IPR020613">
    <property type="entry name" value="Thiolase_CS"/>
</dbReference>
<keyword evidence="11" id="KW-1185">Reference proteome</keyword>
<evidence type="ECO:0000313" key="10">
    <source>
        <dbReference type="EMBL" id="PZL76654.1"/>
    </source>
</evidence>
<organism evidence="10 11">
    <name type="scientific">Enterococcus plantarum</name>
    <dbReference type="NCBI Taxonomy" id="1077675"/>
    <lineage>
        <taxon>Bacteria</taxon>
        <taxon>Bacillati</taxon>
        <taxon>Bacillota</taxon>
        <taxon>Bacilli</taxon>
        <taxon>Lactobacillales</taxon>
        <taxon>Enterococcaceae</taxon>
        <taxon>Enterococcus</taxon>
    </lineage>
</organism>
<dbReference type="RefSeq" id="WP_111247131.1">
    <property type="nucleotide sequence ID" value="NZ_PIEU01000027.1"/>
</dbReference>
<protein>
    <recommendedName>
        <fullName evidence="3">acetyl-CoA C-acetyltransferase</fullName>
        <ecNumber evidence="3">2.3.1.9</ecNumber>
    </recommendedName>
    <alternativeName>
        <fullName evidence="7">Acetoacetyl-CoA thiolase</fullName>
    </alternativeName>
</protein>
<evidence type="ECO:0000256" key="2">
    <source>
        <dbReference type="ARBA" id="ARBA00010982"/>
    </source>
</evidence>
<dbReference type="CDD" id="cd00751">
    <property type="entry name" value="thiolase"/>
    <property type="match status" value="1"/>
</dbReference>
<dbReference type="EC" id="2.3.1.9" evidence="3"/>
<feature type="domain" description="Thiolase C-terminal" evidence="9">
    <location>
        <begin position="262"/>
        <end position="382"/>
    </location>
</feature>
<dbReference type="InterPro" id="IPR009029">
    <property type="entry name" value="HMG_CoA_Rdtase_sub-bd_dom_sf"/>
</dbReference>
<dbReference type="SUPFAM" id="SSF53901">
    <property type="entry name" value="Thiolase-like"/>
    <property type="match status" value="2"/>
</dbReference>
<dbReference type="InterPro" id="IPR023074">
    <property type="entry name" value="HMG_CoA_Rdtase_cat_sf"/>
</dbReference>
<comment type="similarity">
    <text evidence="2">Belongs to the thiolase-like superfamily. Thiolase family.</text>
</comment>
<comment type="similarity">
    <text evidence="1">Belongs to the HMG-CoA reductase family.</text>
</comment>
<evidence type="ECO:0000256" key="1">
    <source>
        <dbReference type="ARBA" id="ARBA00007661"/>
    </source>
</evidence>
<dbReference type="Gene3D" id="1.10.8.660">
    <property type="match status" value="1"/>
</dbReference>
<evidence type="ECO:0000256" key="3">
    <source>
        <dbReference type="ARBA" id="ARBA00012705"/>
    </source>
</evidence>
<dbReference type="SUPFAM" id="SSF56542">
    <property type="entry name" value="Substrate-binding domain of HMG-CoA reductase"/>
    <property type="match status" value="1"/>
</dbReference>
<dbReference type="InterPro" id="IPR016039">
    <property type="entry name" value="Thiolase-like"/>
</dbReference>
<name>A0A2W3ZRA9_9ENTE</name>
<accession>A0A2W3ZRA9</accession>
<dbReference type="InterPro" id="IPR020615">
    <property type="entry name" value="Thiolase_acyl_enz_int_AS"/>
</dbReference>
<dbReference type="Proteomes" id="UP000249828">
    <property type="component" value="Unassembled WGS sequence"/>
</dbReference>
<dbReference type="SUPFAM" id="SSF55035">
    <property type="entry name" value="NAD-binding domain of HMG-CoA reductase"/>
    <property type="match status" value="1"/>
</dbReference>
<dbReference type="PROSITE" id="PS00098">
    <property type="entry name" value="THIOLASE_1"/>
    <property type="match status" value="1"/>
</dbReference>
<dbReference type="InterPro" id="IPR002202">
    <property type="entry name" value="HMG_CoA_Rdtase"/>
</dbReference>
<dbReference type="Pfam" id="PF02803">
    <property type="entry name" value="Thiolase_C"/>
    <property type="match status" value="1"/>
</dbReference>
<evidence type="ECO:0000259" key="8">
    <source>
        <dbReference type="Pfam" id="PF00108"/>
    </source>
</evidence>
<dbReference type="CDD" id="cd00644">
    <property type="entry name" value="HMG-CoA_reductase_classII"/>
    <property type="match status" value="1"/>
</dbReference>
<evidence type="ECO:0000256" key="6">
    <source>
        <dbReference type="ARBA" id="ARBA00023315"/>
    </source>
</evidence>
<reference evidence="10 11" key="1">
    <citation type="submission" date="2017-11" db="EMBL/GenBank/DDBJ databases">
        <title>Draft genome sequence of Enterococcus plantarum TRW2 strain isolated from lettuce.</title>
        <authorList>
            <person name="Kim E.B."/>
            <person name="Marco M.L."/>
            <person name="Williams T.R."/>
            <person name="You I.H."/>
        </authorList>
    </citation>
    <scope>NUCLEOTIDE SEQUENCE [LARGE SCALE GENOMIC DNA]</scope>
    <source>
        <strain evidence="10 11">TRW2</strain>
    </source>
</reference>
<evidence type="ECO:0000259" key="9">
    <source>
        <dbReference type="Pfam" id="PF02803"/>
    </source>
</evidence>
<dbReference type="Pfam" id="PF00108">
    <property type="entry name" value="Thiolase_N"/>
    <property type="match status" value="1"/>
</dbReference>
<dbReference type="Gene3D" id="3.90.770.10">
    <property type="entry name" value="3-hydroxy-3-methylglutaryl-coenzyme A Reductase, Chain A, domain 2"/>
    <property type="match status" value="1"/>
</dbReference>
<keyword evidence="6" id="KW-0012">Acyltransferase</keyword>
<dbReference type="Gene3D" id="3.30.70.420">
    <property type="entry name" value="Hydroxymethylglutaryl-CoA reductase, class I/II, NAD/NADP-binding domain"/>
    <property type="match status" value="1"/>
</dbReference>
<keyword evidence="4" id="KW-0808">Transferase</keyword>
<dbReference type="InterPro" id="IPR002155">
    <property type="entry name" value="Thiolase"/>
</dbReference>
<dbReference type="GO" id="GO:0004420">
    <property type="term" value="F:hydroxymethylglutaryl-CoA reductase (NADPH) activity"/>
    <property type="evidence" value="ECO:0007669"/>
    <property type="project" value="InterPro"/>
</dbReference>
<dbReference type="STRING" id="1077675.BCR22_04240"/>
<dbReference type="GO" id="GO:0003985">
    <property type="term" value="F:acetyl-CoA C-acetyltransferase activity"/>
    <property type="evidence" value="ECO:0007669"/>
    <property type="project" value="UniProtKB-EC"/>
</dbReference>
<dbReference type="FunFam" id="3.40.47.10:FF:000010">
    <property type="entry name" value="Acetyl-CoA acetyltransferase (Thiolase)"/>
    <property type="match status" value="1"/>
</dbReference>
<dbReference type="PANTHER" id="PTHR18919">
    <property type="entry name" value="ACETYL-COA C-ACYLTRANSFERASE"/>
    <property type="match status" value="1"/>
</dbReference>
<evidence type="ECO:0000256" key="4">
    <source>
        <dbReference type="ARBA" id="ARBA00022679"/>
    </source>
</evidence>
<dbReference type="NCBIfam" id="TIGR00532">
    <property type="entry name" value="HMG_CoA_R_NAD"/>
    <property type="match status" value="1"/>
</dbReference>
<dbReference type="NCBIfam" id="TIGR01930">
    <property type="entry name" value="AcCoA-C-Actrans"/>
    <property type="match status" value="1"/>
</dbReference>
<dbReference type="InterPro" id="IPR023076">
    <property type="entry name" value="HMG_CoA_Rdtase_CS"/>
</dbReference>
<dbReference type="InterPro" id="IPR020617">
    <property type="entry name" value="Thiolase_C"/>
</dbReference>
<evidence type="ECO:0000313" key="11">
    <source>
        <dbReference type="Proteomes" id="UP000249828"/>
    </source>
</evidence>
<feature type="domain" description="Thiolase N-terminal" evidence="8">
    <location>
        <begin position="3"/>
        <end position="253"/>
    </location>
</feature>
<dbReference type="GO" id="GO:0015936">
    <property type="term" value="P:coenzyme A metabolic process"/>
    <property type="evidence" value="ECO:0007669"/>
    <property type="project" value="InterPro"/>
</dbReference>
<dbReference type="PROSITE" id="PS00737">
    <property type="entry name" value="THIOLASE_2"/>
    <property type="match status" value="1"/>
</dbReference>
<dbReference type="InterPro" id="IPR020610">
    <property type="entry name" value="Thiolase_AS"/>
</dbReference>
<dbReference type="AlphaFoldDB" id="A0A2W3ZRA9"/>
<dbReference type="PROSITE" id="PS50065">
    <property type="entry name" value="HMG_COA_REDUCTASE_4"/>
    <property type="match status" value="1"/>
</dbReference>
<dbReference type="InterPro" id="IPR004553">
    <property type="entry name" value="HMG_CoA_Rdtase_bac-typ"/>
</dbReference>
<dbReference type="PANTHER" id="PTHR18919:SF107">
    <property type="entry name" value="ACETYL-COA ACETYLTRANSFERASE, CYTOSOLIC"/>
    <property type="match status" value="1"/>
</dbReference>
<dbReference type="InterPro" id="IPR009023">
    <property type="entry name" value="HMG_CoA_Rdtase_NAD(P)-bd_sf"/>
</dbReference>
<proteinExistence type="inferred from homology"/>
<dbReference type="Pfam" id="PF00368">
    <property type="entry name" value="HMG-CoA_red"/>
    <property type="match status" value="1"/>
</dbReference>
<evidence type="ECO:0000256" key="7">
    <source>
        <dbReference type="ARBA" id="ARBA00030755"/>
    </source>
</evidence>
<sequence length="805" mass="86625">MEIVIIDALRTPIGKYRGQLKSLSAVELGTAVTKELIKRNAPIAEHINQVVFGNVLQAGNGQNPARQIALNSGLGFDVPAFTVNEVCGSGLKAISLAKQAIQLDHAEVVIAGGTESMTTAPAITYKEEDTYSKPVPTMMVDGLTDAFSGKAMGLTAENVAEQFSITRKMQDTFATRSQMKAAKAQTEGKFVNEILPLSIDDTIFECDEGVRKETTVEKLSTLKTVFKEDGSVTAGNASTINDAASAMILASKSFAEEHQIPYLAIVRDVTEVGIDPSIMGISPIKAIQTLLKRNDLTIEDIDLFEINEAFAASSIVVQNELDIPEEKLNIWGGGISLGHPIGASGTRIVTTLTYQLEDKDAKYGVASLCVGGGLGLAILIERPQKRETDKKFYQLSKEERLLFLQDTGHLSSDSRQELENVSLDADTANHLIENQISEMALPMGIVPEILVNNKTYQVPMATEEPSVIAACSNGAKMIRNSGSIQSELTESLLRGQIVFMNVTEPALLEENINQLSDEIFKQAEKSYPSIVKRGGGLKRIQIRHFPEDTNFVSVDLLVDTKDAMGANILNSILEGVADLFRQRLENEQLFSILSNYATESIVTATCDISFASLSKTGDLEAGRFVAERIVAASRFAQLDPYRAATHNKGIMNGIEAVVLATGNDTRAVAAAAHAYASTNGYHGLSRWKLTEHGLKGEIEFPLAIGTVGGAISVLPKAQAALEILNVADAKELTEVIAAVGLAQNLAALRALVSEGIQQGHMSLQARSLAMSVGAKGPEVDIIAEKLKTGLMNQEKALAFLLELRQ</sequence>
<dbReference type="PROSITE" id="PS01192">
    <property type="entry name" value="HMG_COA_REDUCTASE_3"/>
    <property type="match status" value="1"/>
</dbReference>
<evidence type="ECO:0000256" key="5">
    <source>
        <dbReference type="ARBA" id="ARBA00023002"/>
    </source>
</evidence>
<keyword evidence="5" id="KW-0560">Oxidoreductase</keyword>
<gene>
    <name evidence="10" type="ORF">CI088_02785</name>
</gene>